<protein>
    <recommendedName>
        <fullName evidence="1">DUF7079 domain-containing protein</fullName>
    </recommendedName>
</protein>
<dbReference type="EMBL" id="WTYF01000004">
    <property type="protein sequence ID" value="MXO50992.1"/>
    <property type="molecule type" value="Genomic_DNA"/>
</dbReference>
<keyword evidence="3" id="KW-1185">Reference proteome</keyword>
<sequence>MAEGARGLSDPRRSGQIEPRRLTAWTALANLFLDTEHTEEIRHCLARDLRETGYSLAELEAILRNEIAPVFGGNLLSMAGEWALWGEDEIEPIMRRDFLGRSRLTFGQWLKGRLAYPLAATEWNRIAGIIAHDEPSRN</sequence>
<organism evidence="2 3">
    <name type="scientific">Qipengyuania gaetbuli</name>
    <dbReference type="NCBI Taxonomy" id="266952"/>
    <lineage>
        <taxon>Bacteria</taxon>
        <taxon>Pseudomonadati</taxon>
        <taxon>Pseudomonadota</taxon>
        <taxon>Alphaproteobacteria</taxon>
        <taxon>Sphingomonadales</taxon>
        <taxon>Erythrobacteraceae</taxon>
        <taxon>Qipengyuania</taxon>
    </lineage>
</organism>
<name>A0A844Y1K7_9SPHN</name>
<gene>
    <name evidence="2" type="ORF">GRI42_06715</name>
</gene>
<evidence type="ECO:0000313" key="3">
    <source>
        <dbReference type="Proteomes" id="UP000444185"/>
    </source>
</evidence>
<evidence type="ECO:0000259" key="1">
    <source>
        <dbReference type="Pfam" id="PF23296"/>
    </source>
</evidence>
<dbReference type="InterPro" id="IPR055507">
    <property type="entry name" value="DUF7079"/>
</dbReference>
<comment type="caution">
    <text evidence="2">The sequence shown here is derived from an EMBL/GenBank/DDBJ whole genome shotgun (WGS) entry which is preliminary data.</text>
</comment>
<dbReference type="Proteomes" id="UP000444185">
    <property type="component" value="Unassembled WGS sequence"/>
</dbReference>
<proteinExistence type="predicted"/>
<dbReference type="RefSeq" id="WP_160607535.1">
    <property type="nucleotide sequence ID" value="NZ_WTYF01000004.1"/>
</dbReference>
<reference evidence="2 3" key="1">
    <citation type="submission" date="2019-12" db="EMBL/GenBank/DDBJ databases">
        <title>Genomic-based taxomic classification of the family Erythrobacteraceae.</title>
        <authorList>
            <person name="Xu L."/>
        </authorList>
    </citation>
    <scope>NUCLEOTIDE SEQUENCE [LARGE SCALE GENOMIC DNA]</scope>
    <source>
        <strain evidence="2 3">DSM 16225</strain>
    </source>
</reference>
<feature type="domain" description="DUF7079" evidence="1">
    <location>
        <begin position="20"/>
        <end position="126"/>
    </location>
</feature>
<accession>A0A844Y1K7</accession>
<dbReference type="AlphaFoldDB" id="A0A844Y1K7"/>
<dbReference type="OrthoDB" id="8684941at2"/>
<dbReference type="Pfam" id="PF23296">
    <property type="entry name" value="DUF7079"/>
    <property type="match status" value="1"/>
</dbReference>
<evidence type="ECO:0000313" key="2">
    <source>
        <dbReference type="EMBL" id="MXO50992.1"/>
    </source>
</evidence>